<evidence type="ECO:0000313" key="2">
    <source>
        <dbReference type="EMBL" id="PHJ22640.1"/>
    </source>
</evidence>
<name>A0A2C6KQ69_9APIC</name>
<protein>
    <recommendedName>
        <fullName evidence="4">Transmembrane protein</fullName>
    </recommendedName>
</protein>
<feature type="transmembrane region" description="Helical" evidence="1">
    <location>
        <begin position="20"/>
        <end position="39"/>
    </location>
</feature>
<reference evidence="2 3" key="1">
    <citation type="journal article" date="2017" name="Int. J. Parasitol.">
        <title>The genome of the protozoan parasite Cystoisospora suis and a reverse vaccinology approach to identify vaccine candidates.</title>
        <authorList>
            <person name="Palmieri N."/>
            <person name="Shrestha A."/>
            <person name="Ruttkowski B."/>
            <person name="Beck T."/>
            <person name="Vogl C."/>
            <person name="Tomley F."/>
            <person name="Blake D.P."/>
            <person name="Joachim A."/>
        </authorList>
    </citation>
    <scope>NUCLEOTIDE SEQUENCE [LARGE SCALE GENOMIC DNA]</scope>
    <source>
        <strain evidence="2 3">Wien I</strain>
    </source>
</reference>
<feature type="transmembrane region" description="Helical" evidence="1">
    <location>
        <begin position="46"/>
        <end position="63"/>
    </location>
</feature>
<evidence type="ECO:0008006" key="4">
    <source>
        <dbReference type="Google" id="ProtNLM"/>
    </source>
</evidence>
<keyword evidence="3" id="KW-1185">Reference proteome</keyword>
<keyword evidence="1" id="KW-0812">Transmembrane</keyword>
<evidence type="ECO:0000256" key="1">
    <source>
        <dbReference type="SAM" id="Phobius"/>
    </source>
</evidence>
<dbReference type="AlphaFoldDB" id="A0A2C6KQ69"/>
<evidence type="ECO:0000313" key="3">
    <source>
        <dbReference type="Proteomes" id="UP000221165"/>
    </source>
</evidence>
<keyword evidence="1" id="KW-0472">Membrane</keyword>
<feature type="non-terminal residue" evidence="2">
    <location>
        <position position="66"/>
    </location>
</feature>
<sequence length="66" mass="7753">MDRKTPDAVDIFCGVFYEDTHHTVVSLLLSLSLCLYRYVDRYSWKSLFLCPSLQVFLSVRFFLSLP</sequence>
<dbReference type="EMBL" id="MIGC01001582">
    <property type="protein sequence ID" value="PHJ22640.1"/>
    <property type="molecule type" value="Genomic_DNA"/>
</dbReference>
<proteinExistence type="predicted"/>
<dbReference type="RefSeq" id="XP_067924317.1">
    <property type="nucleotide sequence ID" value="XM_068063710.1"/>
</dbReference>
<dbReference type="GeneID" id="94426921"/>
<organism evidence="2 3">
    <name type="scientific">Cystoisospora suis</name>
    <dbReference type="NCBI Taxonomy" id="483139"/>
    <lineage>
        <taxon>Eukaryota</taxon>
        <taxon>Sar</taxon>
        <taxon>Alveolata</taxon>
        <taxon>Apicomplexa</taxon>
        <taxon>Conoidasida</taxon>
        <taxon>Coccidia</taxon>
        <taxon>Eucoccidiorida</taxon>
        <taxon>Eimeriorina</taxon>
        <taxon>Sarcocystidae</taxon>
        <taxon>Cystoisospora</taxon>
    </lineage>
</organism>
<dbReference type="Proteomes" id="UP000221165">
    <property type="component" value="Unassembled WGS sequence"/>
</dbReference>
<gene>
    <name evidence="2" type="ORF">CSUI_003514</name>
</gene>
<keyword evidence="1" id="KW-1133">Transmembrane helix</keyword>
<dbReference type="VEuPathDB" id="ToxoDB:CSUI_003514"/>
<accession>A0A2C6KQ69</accession>
<comment type="caution">
    <text evidence="2">The sequence shown here is derived from an EMBL/GenBank/DDBJ whole genome shotgun (WGS) entry which is preliminary data.</text>
</comment>